<gene>
    <name evidence="1" type="ORF">UFOVP753_55</name>
</gene>
<sequence length="72" mass="8555">MTQSKYNYLAVIQQNYGFGWEDNSEYQTDSKGNPIQYEIVKGKRISLLKHDYNEYLITGYATRIVKRKELNK</sequence>
<reference evidence="1" key="1">
    <citation type="submission" date="2020-05" db="EMBL/GenBank/DDBJ databases">
        <authorList>
            <person name="Chiriac C."/>
            <person name="Salcher M."/>
            <person name="Ghai R."/>
            <person name="Kavagutti S V."/>
        </authorList>
    </citation>
    <scope>NUCLEOTIDE SEQUENCE</scope>
</reference>
<name>A0A6J7X5N7_9CAUD</name>
<organism evidence="1">
    <name type="scientific">uncultured Caudovirales phage</name>
    <dbReference type="NCBI Taxonomy" id="2100421"/>
    <lineage>
        <taxon>Viruses</taxon>
        <taxon>Duplodnaviria</taxon>
        <taxon>Heunggongvirae</taxon>
        <taxon>Uroviricota</taxon>
        <taxon>Caudoviricetes</taxon>
        <taxon>Peduoviridae</taxon>
        <taxon>Maltschvirus</taxon>
        <taxon>Maltschvirus maltsch</taxon>
    </lineage>
</organism>
<dbReference type="EMBL" id="LR798352">
    <property type="protein sequence ID" value="CAB5226140.1"/>
    <property type="molecule type" value="Genomic_DNA"/>
</dbReference>
<proteinExistence type="predicted"/>
<evidence type="ECO:0000313" key="1">
    <source>
        <dbReference type="EMBL" id="CAB5226140.1"/>
    </source>
</evidence>
<protein>
    <submittedName>
        <fullName evidence="1">Uncharacterized protein</fullName>
    </submittedName>
</protein>
<accession>A0A6J7X5N7</accession>